<evidence type="ECO:0000256" key="1">
    <source>
        <dbReference type="ARBA" id="ARBA00001947"/>
    </source>
</evidence>
<protein>
    <submittedName>
        <fullName evidence="2">Peptidase T</fullName>
    </submittedName>
</protein>
<accession>J9CE66</accession>
<name>J9CE66_9ZZZZ</name>
<sequence>MHGDFEAVQRAKAALEACGITPRSLPIRGGTDGAMLTQRGLNTPNLGTGGGNFHGRFEFASVQKMEKMVDVVCQILKGE</sequence>
<gene>
    <name evidence="2" type="ORF">EVA_13614</name>
</gene>
<reference evidence="2" key="1">
    <citation type="journal article" date="2012" name="PLoS ONE">
        <title>Gene sets for utilization of primary and secondary nutrition supplies in the distal gut of endangered iberian lynx.</title>
        <authorList>
            <person name="Alcaide M."/>
            <person name="Messina E."/>
            <person name="Richter M."/>
            <person name="Bargiela R."/>
            <person name="Peplies J."/>
            <person name="Huws S.A."/>
            <person name="Newbold C.J."/>
            <person name="Golyshin P.N."/>
            <person name="Simon M.A."/>
            <person name="Lopez G."/>
            <person name="Yakimov M.M."/>
            <person name="Ferrer M."/>
        </authorList>
    </citation>
    <scope>NUCLEOTIDE SEQUENCE</scope>
</reference>
<dbReference type="EMBL" id="AMCI01004337">
    <property type="protein sequence ID" value="EJW98280.1"/>
    <property type="molecule type" value="Genomic_DNA"/>
</dbReference>
<dbReference type="Gene3D" id="3.40.630.10">
    <property type="entry name" value="Zn peptidases"/>
    <property type="match status" value="1"/>
</dbReference>
<evidence type="ECO:0000313" key="2">
    <source>
        <dbReference type="EMBL" id="EJW98280.1"/>
    </source>
</evidence>
<comment type="cofactor">
    <cofactor evidence="1">
        <name>Zn(2+)</name>
        <dbReference type="ChEBI" id="CHEBI:29105"/>
    </cofactor>
</comment>
<dbReference type="AlphaFoldDB" id="J9CE66"/>
<comment type="caution">
    <text evidence="2">The sequence shown here is derived from an EMBL/GenBank/DDBJ whole genome shotgun (WGS) entry which is preliminary data.</text>
</comment>
<dbReference type="PANTHER" id="PTHR42994">
    <property type="entry name" value="PEPTIDASE T"/>
    <property type="match status" value="1"/>
</dbReference>
<dbReference type="MEROPS" id="M20.003"/>
<dbReference type="PANTHER" id="PTHR42994:SF1">
    <property type="entry name" value="PEPTIDASE T"/>
    <property type="match status" value="1"/>
</dbReference>
<dbReference type="SUPFAM" id="SSF53187">
    <property type="entry name" value="Zn-dependent exopeptidases"/>
    <property type="match status" value="1"/>
</dbReference>
<organism evidence="2">
    <name type="scientific">gut metagenome</name>
    <dbReference type="NCBI Taxonomy" id="749906"/>
    <lineage>
        <taxon>unclassified sequences</taxon>
        <taxon>metagenomes</taxon>
        <taxon>organismal metagenomes</taxon>
    </lineage>
</organism>
<proteinExistence type="predicted"/>